<evidence type="ECO:0000313" key="3">
    <source>
        <dbReference type="Proteomes" id="UP000190857"/>
    </source>
</evidence>
<sequence>MSTKLDLPAVLAGSVIATTSLAYLPIADVPLVGIAGVAGGIALIALGIRGHSGRRHN</sequence>
<keyword evidence="1" id="KW-0472">Membrane</keyword>
<feature type="transmembrane region" description="Helical" evidence="1">
    <location>
        <begin position="7"/>
        <end position="24"/>
    </location>
</feature>
<organism evidence="2 3">
    <name type="scientific">Okibacterium fritillariae</name>
    <dbReference type="NCBI Taxonomy" id="123320"/>
    <lineage>
        <taxon>Bacteria</taxon>
        <taxon>Bacillati</taxon>
        <taxon>Actinomycetota</taxon>
        <taxon>Actinomycetes</taxon>
        <taxon>Micrococcales</taxon>
        <taxon>Microbacteriaceae</taxon>
        <taxon>Okibacterium</taxon>
    </lineage>
</organism>
<protein>
    <submittedName>
        <fullName evidence="2">Uncharacterized protein</fullName>
    </submittedName>
</protein>
<keyword evidence="1" id="KW-0812">Transmembrane</keyword>
<keyword evidence="3" id="KW-1185">Reference proteome</keyword>
<evidence type="ECO:0000256" key="1">
    <source>
        <dbReference type="SAM" id="Phobius"/>
    </source>
</evidence>
<evidence type="ECO:0000313" key="2">
    <source>
        <dbReference type="EMBL" id="SKC36043.1"/>
    </source>
</evidence>
<accession>A0A1T5IAJ1</accession>
<gene>
    <name evidence="2" type="ORF">SAMN06309945_0142</name>
</gene>
<dbReference type="EMBL" id="FUZP01000001">
    <property type="protein sequence ID" value="SKC36043.1"/>
    <property type="molecule type" value="Genomic_DNA"/>
</dbReference>
<proteinExistence type="predicted"/>
<feature type="transmembrane region" description="Helical" evidence="1">
    <location>
        <begin position="30"/>
        <end position="48"/>
    </location>
</feature>
<dbReference type="Proteomes" id="UP000190857">
    <property type="component" value="Unassembled WGS sequence"/>
</dbReference>
<reference evidence="2 3" key="1">
    <citation type="submission" date="2017-02" db="EMBL/GenBank/DDBJ databases">
        <authorList>
            <person name="Peterson S.W."/>
        </authorList>
    </citation>
    <scope>NUCLEOTIDE SEQUENCE [LARGE SCALE GENOMIC DNA]</scope>
    <source>
        <strain evidence="2 3">VKM Ac-2059</strain>
    </source>
</reference>
<dbReference type="AlphaFoldDB" id="A0A1T5IAJ1"/>
<name>A0A1T5IAJ1_9MICO</name>
<keyword evidence="1" id="KW-1133">Transmembrane helix</keyword>